<feature type="transmembrane region" description="Helical" evidence="1">
    <location>
        <begin position="192"/>
        <end position="219"/>
    </location>
</feature>
<feature type="chain" id="PRO_5041425896" description="Extracellular membrane protein CFEM domain-containing protein" evidence="2">
    <location>
        <begin position="17"/>
        <end position="619"/>
    </location>
</feature>
<feature type="transmembrane region" description="Helical" evidence="1">
    <location>
        <begin position="240"/>
        <end position="263"/>
    </location>
</feature>
<keyword evidence="1" id="KW-0812">Transmembrane</keyword>
<name>A0AA40F1T2_9PEZI</name>
<gene>
    <name evidence="3" type="ORF">B0T18DRAFT_487517</name>
</gene>
<feature type="transmembrane region" description="Helical" evidence="1">
    <location>
        <begin position="382"/>
        <end position="404"/>
    </location>
</feature>
<dbReference type="EMBL" id="JAUKUD010000003">
    <property type="protein sequence ID" value="KAK0749659.1"/>
    <property type="molecule type" value="Genomic_DNA"/>
</dbReference>
<keyword evidence="2" id="KW-0732">Signal</keyword>
<keyword evidence="1" id="KW-0472">Membrane</keyword>
<feature type="transmembrane region" description="Helical" evidence="1">
    <location>
        <begin position="331"/>
        <end position="355"/>
    </location>
</feature>
<evidence type="ECO:0000256" key="2">
    <source>
        <dbReference type="SAM" id="SignalP"/>
    </source>
</evidence>
<dbReference type="AlphaFoldDB" id="A0AA40F1T2"/>
<comment type="caution">
    <text evidence="3">The sequence shown here is derived from an EMBL/GenBank/DDBJ whole genome shotgun (WGS) entry which is preliminary data.</text>
</comment>
<keyword evidence="1" id="KW-1133">Transmembrane helix</keyword>
<evidence type="ECO:0000313" key="4">
    <source>
        <dbReference type="Proteomes" id="UP001172155"/>
    </source>
</evidence>
<accession>A0AA40F1T2</accession>
<feature type="signal peptide" evidence="2">
    <location>
        <begin position="1"/>
        <end position="16"/>
    </location>
</feature>
<feature type="transmembrane region" description="Helical" evidence="1">
    <location>
        <begin position="275"/>
        <end position="298"/>
    </location>
</feature>
<feature type="transmembrane region" description="Helical" evidence="1">
    <location>
        <begin position="586"/>
        <end position="608"/>
    </location>
</feature>
<evidence type="ECO:0000313" key="3">
    <source>
        <dbReference type="EMBL" id="KAK0749659.1"/>
    </source>
</evidence>
<proteinExistence type="predicted"/>
<feature type="transmembrane region" description="Helical" evidence="1">
    <location>
        <begin position="544"/>
        <end position="566"/>
    </location>
</feature>
<keyword evidence="4" id="KW-1185">Reference proteome</keyword>
<evidence type="ECO:0008006" key="5">
    <source>
        <dbReference type="Google" id="ProtNLM"/>
    </source>
</evidence>
<sequence>MQLIVGLLLLFQNTAAQSACGSLITYRQFSVLLSSAPPCFQNGCGSPPPAETMSSTCSASQGCSHLWEFLRTQWQANPCTADCQGDVACRISGWPVLNMTSTCTTVPQEWLFSNAGDCCTASEAEPFALADWIGGLCNGSEWRRPFGYYGGMARQDWEEWIAPWNWTVRRDTTNTSLSSNSTEEECPRTNHLLWAFAIDNLATSVELVISITVFWAAAVMNKSRHVVRFFVPRVHSWRMALLLGIWYPLAHWLASSFWTAALVRAEPGYGDVPVGLLALLLCARPNSLMVITCILLWLNKRTPHQFEQQLLSFVAGPEAAERYNRQYSKQLISILGLWVSVAEIIMQGLGAYSVFKTTHIGVKRGFYITGRLIPYWRGNDAMIMYAGALVHTSISFLTAICLYLSAYCHVQEARFHEKVFKVLDWFWITAGLNRHFAHDQQREQQRRQQQPEMAETQAQGSTGQLVLGSGANAELVAAGEISSTTVTVVETPSAYHVGIDTVVLRFYVWLVGAVPQNVRAQYPALQRAIDADPALRPENQTPRWATPILFLTTIFAVINFIAQWLFWAGFVKMQGPRFCPPGGPRLVRTVILILSLLPLAGVLPPVLLSAAEALGLTQP</sequence>
<protein>
    <recommendedName>
        <fullName evidence="5">Extracellular membrane protein CFEM domain-containing protein</fullName>
    </recommendedName>
</protein>
<reference evidence="3" key="1">
    <citation type="submission" date="2023-06" db="EMBL/GenBank/DDBJ databases">
        <title>Genome-scale phylogeny and comparative genomics of the fungal order Sordariales.</title>
        <authorList>
            <consortium name="Lawrence Berkeley National Laboratory"/>
            <person name="Hensen N."/>
            <person name="Bonometti L."/>
            <person name="Westerberg I."/>
            <person name="Brannstrom I.O."/>
            <person name="Guillou S."/>
            <person name="Cros-Aarteil S."/>
            <person name="Calhoun S."/>
            <person name="Haridas S."/>
            <person name="Kuo A."/>
            <person name="Mondo S."/>
            <person name="Pangilinan J."/>
            <person name="Riley R."/>
            <person name="LaButti K."/>
            <person name="Andreopoulos B."/>
            <person name="Lipzen A."/>
            <person name="Chen C."/>
            <person name="Yanf M."/>
            <person name="Daum C."/>
            <person name="Ng V."/>
            <person name="Clum A."/>
            <person name="Steindorff A."/>
            <person name="Ohm R."/>
            <person name="Martin F."/>
            <person name="Silar P."/>
            <person name="Natvig D."/>
            <person name="Lalanne C."/>
            <person name="Gautier V."/>
            <person name="Ament-velasquez S.L."/>
            <person name="Kruys A."/>
            <person name="Hutchinson M.I."/>
            <person name="Powell A.J."/>
            <person name="Barry K."/>
            <person name="Miller A.N."/>
            <person name="Grigoriev I.V."/>
            <person name="Debuchy R."/>
            <person name="Gladieux P."/>
            <person name="Thoren M.H."/>
            <person name="Johannesson H."/>
        </authorList>
    </citation>
    <scope>NUCLEOTIDE SEQUENCE</scope>
    <source>
        <strain evidence="3">SMH3187-1</strain>
    </source>
</reference>
<evidence type="ECO:0000256" key="1">
    <source>
        <dbReference type="SAM" id="Phobius"/>
    </source>
</evidence>
<organism evidence="3 4">
    <name type="scientific">Schizothecium vesticola</name>
    <dbReference type="NCBI Taxonomy" id="314040"/>
    <lineage>
        <taxon>Eukaryota</taxon>
        <taxon>Fungi</taxon>
        <taxon>Dikarya</taxon>
        <taxon>Ascomycota</taxon>
        <taxon>Pezizomycotina</taxon>
        <taxon>Sordariomycetes</taxon>
        <taxon>Sordariomycetidae</taxon>
        <taxon>Sordariales</taxon>
        <taxon>Schizotheciaceae</taxon>
        <taxon>Schizothecium</taxon>
    </lineage>
</organism>
<dbReference type="Proteomes" id="UP001172155">
    <property type="component" value="Unassembled WGS sequence"/>
</dbReference>